<dbReference type="Gene3D" id="3.40.190.10">
    <property type="entry name" value="Periplasmic binding protein-like II"/>
    <property type="match status" value="2"/>
</dbReference>
<name>A0A3P4B5Z3_9BURK</name>
<sequence length="335" mass="37053">MSLPARHDEPRLSRSHTLNFVGDWGLANIHRICGWLCNEFCNRAGPASRVAIWSIRGGGIEAIHEVQDGQADLCVMTPAALLPLALEGRGLFQPRPTPNLRALAVLPQDDRMLLALAPDLGISSFEELRRRRPPLRIAASSNDGTNLIGYVGRLLMAAHGIDEDTLRSWGGCYVEDTHPRDCLERMQAGTVDAVLQEAVMTPWWSQLIDSGKAVPLPAERAALDKLAAEHGLPSGVLPAGYWDKLRNDLPALDFSDFLVMVRDDMPDEVAHLLTWCLAETRESLERQYRHIPPKRSPVTYPIDPRRMARPPIPLHPGAARYYREAGLLEAPAATA</sequence>
<protein>
    <recommendedName>
        <fullName evidence="3">NMT1/THI5 like protein</fullName>
    </recommendedName>
</protein>
<dbReference type="EMBL" id="UWPJ01000027">
    <property type="protein sequence ID" value="VCU71482.1"/>
    <property type="molecule type" value="Genomic_DNA"/>
</dbReference>
<evidence type="ECO:0000313" key="2">
    <source>
        <dbReference type="Proteomes" id="UP000277294"/>
    </source>
</evidence>
<evidence type="ECO:0008006" key="3">
    <source>
        <dbReference type="Google" id="ProtNLM"/>
    </source>
</evidence>
<reference evidence="1 2" key="1">
    <citation type="submission" date="2018-10" db="EMBL/GenBank/DDBJ databases">
        <authorList>
            <person name="Criscuolo A."/>
        </authorList>
    </citation>
    <scope>NUCLEOTIDE SEQUENCE [LARGE SCALE GENOMIC DNA]</scope>
    <source>
        <strain evidence="1">DnA1</strain>
    </source>
</reference>
<dbReference type="Pfam" id="PF16868">
    <property type="entry name" value="NMT1_3"/>
    <property type="match status" value="1"/>
</dbReference>
<gene>
    <name evidence="1" type="ORF">PIGHUM_03567</name>
</gene>
<dbReference type="Proteomes" id="UP000277294">
    <property type="component" value="Unassembled WGS sequence"/>
</dbReference>
<dbReference type="AlphaFoldDB" id="A0A3P4B5Z3"/>
<organism evidence="1 2">
    <name type="scientific">Pigmentiphaga humi</name>
    <dbReference type="NCBI Taxonomy" id="2478468"/>
    <lineage>
        <taxon>Bacteria</taxon>
        <taxon>Pseudomonadati</taxon>
        <taxon>Pseudomonadota</taxon>
        <taxon>Betaproteobacteria</taxon>
        <taxon>Burkholderiales</taxon>
        <taxon>Alcaligenaceae</taxon>
        <taxon>Pigmentiphaga</taxon>
    </lineage>
</organism>
<dbReference type="InterPro" id="IPR011852">
    <property type="entry name" value="TRAP_TAXI"/>
</dbReference>
<dbReference type="SUPFAM" id="SSF53850">
    <property type="entry name" value="Periplasmic binding protein-like II"/>
    <property type="match status" value="1"/>
</dbReference>
<accession>A0A3P4B5Z3</accession>
<evidence type="ECO:0000313" key="1">
    <source>
        <dbReference type="EMBL" id="VCU71482.1"/>
    </source>
</evidence>
<proteinExistence type="predicted"/>
<dbReference type="RefSeq" id="WP_124081075.1">
    <property type="nucleotide sequence ID" value="NZ_UWPJ01000027.1"/>
</dbReference>
<dbReference type="OrthoDB" id="9780180at2"/>
<keyword evidence="2" id="KW-1185">Reference proteome</keyword>